<dbReference type="InterPro" id="IPR037118">
    <property type="entry name" value="Val-tRNA_synth_C_sf"/>
</dbReference>
<name>A0ABS2DDV6_9BACI</name>
<proteinExistence type="predicted"/>
<dbReference type="RefSeq" id="WP_204202005.1">
    <property type="nucleotide sequence ID" value="NZ_JAFELM010000013.1"/>
</dbReference>
<keyword evidence="2" id="KW-0067">ATP-binding</keyword>
<evidence type="ECO:0000256" key="3">
    <source>
        <dbReference type="SAM" id="Coils"/>
    </source>
</evidence>
<dbReference type="Gene3D" id="1.10.287.380">
    <property type="entry name" value="Valyl-tRNA synthetase, C-terminal domain"/>
    <property type="match status" value="1"/>
</dbReference>
<keyword evidence="6" id="KW-1185">Reference proteome</keyword>
<feature type="coiled-coil region" evidence="3">
    <location>
        <begin position="52"/>
        <end position="86"/>
    </location>
</feature>
<organism evidence="5 6">
    <name type="scientific">Bacillus suaedaesalsae</name>
    <dbReference type="NCBI Taxonomy" id="2810349"/>
    <lineage>
        <taxon>Bacteria</taxon>
        <taxon>Bacillati</taxon>
        <taxon>Bacillota</taxon>
        <taxon>Bacilli</taxon>
        <taxon>Bacillales</taxon>
        <taxon>Bacillaceae</taxon>
        <taxon>Bacillus</taxon>
    </lineage>
</organism>
<evidence type="ECO:0000313" key="6">
    <source>
        <dbReference type="Proteomes" id="UP001518925"/>
    </source>
</evidence>
<accession>A0ABS2DDV6</accession>
<protein>
    <recommendedName>
        <fullName evidence="4">ABC transporter Uup C-terminal domain-containing protein</fullName>
    </recommendedName>
</protein>
<keyword evidence="3" id="KW-0175">Coiled coil</keyword>
<reference evidence="5 6" key="1">
    <citation type="submission" date="2021-02" db="EMBL/GenBank/DDBJ databases">
        <title>Bacillus sp. RD4P76, an endophyte from a halophyte.</title>
        <authorList>
            <person name="Sun J.-Q."/>
        </authorList>
    </citation>
    <scope>NUCLEOTIDE SEQUENCE [LARGE SCALE GENOMIC DNA]</scope>
    <source>
        <strain evidence="5 6">RD4P76</strain>
    </source>
</reference>
<dbReference type="Pfam" id="PF16326">
    <property type="entry name" value="ABC_tran_CTD"/>
    <property type="match status" value="1"/>
</dbReference>
<evidence type="ECO:0000313" key="5">
    <source>
        <dbReference type="EMBL" id="MBM6616623.1"/>
    </source>
</evidence>
<evidence type="ECO:0000256" key="1">
    <source>
        <dbReference type="ARBA" id="ARBA00022741"/>
    </source>
</evidence>
<evidence type="ECO:0000259" key="4">
    <source>
        <dbReference type="Pfam" id="PF16326"/>
    </source>
</evidence>
<feature type="domain" description="ABC transporter Uup C-terminal" evidence="4">
    <location>
        <begin position="56"/>
        <end position="114"/>
    </location>
</feature>
<dbReference type="EMBL" id="JAFELM010000013">
    <property type="protein sequence ID" value="MBM6616623.1"/>
    <property type="molecule type" value="Genomic_DNA"/>
</dbReference>
<dbReference type="InterPro" id="IPR032524">
    <property type="entry name" value="ABC_tran_C"/>
</dbReference>
<sequence>MNKIGERMIALEDYVLNSYEGNYDEFRKAKKQISPEPKIETARKAEVVKKGKDGSKKEAEKALNKIEKLENEIKELDSILSSSNLEYEEIHKLFSRKQELTKELDANLEIWMDLG</sequence>
<keyword evidence="1" id="KW-0547">Nucleotide-binding</keyword>
<dbReference type="Proteomes" id="UP001518925">
    <property type="component" value="Unassembled WGS sequence"/>
</dbReference>
<comment type="caution">
    <text evidence="5">The sequence shown here is derived from an EMBL/GenBank/DDBJ whole genome shotgun (WGS) entry which is preliminary data.</text>
</comment>
<evidence type="ECO:0000256" key="2">
    <source>
        <dbReference type="ARBA" id="ARBA00022840"/>
    </source>
</evidence>
<gene>
    <name evidence="5" type="ORF">JR050_02860</name>
</gene>